<gene>
    <name evidence="2" type="ORF">CLH61_05085</name>
</gene>
<evidence type="ECO:0000259" key="1">
    <source>
        <dbReference type="Pfam" id="PF01882"/>
    </source>
</evidence>
<dbReference type="EMBL" id="NTFH01000004">
    <property type="protein sequence ID" value="PHQ16448.1"/>
    <property type="molecule type" value="Genomic_DNA"/>
</dbReference>
<evidence type="ECO:0000313" key="2">
    <source>
        <dbReference type="EMBL" id="PHQ16448.1"/>
    </source>
</evidence>
<dbReference type="PANTHER" id="PTHR33608">
    <property type="entry name" value="BLL2464 PROTEIN"/>
    <property type="match status" value="1"/>
</dbReference>
<evidence type="ECO:0000313" key="3">
    <source>
        <dbReference type="Proteomes" id="UP000231409"/>
    </source>
</evidence>
<dbReference type="PANTHER" id="PTHR33608:SF12">
    <property type="entry name" value="DUF58 DOMAIN-CONTAINING PROTEIN"/>
    <property type="match status" value="1"/>
</dbReference>
<protein>
    <submittedName>
        <fullName evidence="2">DUF58 domain-containing protein</fullName>
    </submittedName>
</protein>
<comment type="caution">
    <text evidence="2">The sequence shown here is derived from an EMBL/GenBank/DDBJ whole genome shotgun (WGS) entry which is preliminary data.</text>
</comment>
<reference evidence="2 3" key="1">
    <citation type="submission" date="2017-09" db="EMBL/GenBank/DDBJ databases">
        <title>The draft genome sequences of Marinobacter sp. PWS21.</title>
        <authorList>
            <person name="Cao J."/>
        </authorList>
    </citation>
    <scope>NUCLEOTIDE SEQUENCE [LARGE SCALE GENOMIC DNA]</scope>
    <source>
        <strain evidence="2 3">PWS21</strain>
    </source>
</reference>
<name>A0A2G1UPP4_9GAMM</name>
<feature type="domain" description="DUF58" evidence="1">
    <location>
        <begin position="55"/>
        <end position="278"/>
    </location>
</feature>
<dbReference type="InterPro" id="IPR036465">
    <property type="entry name" value="vWFA_dom_sf"/>
</dbReference>
<proteinExistence type="predicted"/>
<accession>A0A2G1UPP4</accession>
<dbReference type="Pfam" id="PF01882">
    <property type="entry name" value="DUF58"/>
    <property type="match status" value="1"/>
</dbReference>
<keyword evidence="3" id="KW-1185">Reference proteome</keyword>
<dbReference type="RefSeq" id="WP_099613609.1">
    <property type="nucleotide sequence ID" value="NZ_KZ319368.1"/>
</dbReference>
<dbReference type="Proteomes" id="UP000231409">
    <property type="component" value="Unassembled WGS sequence"/>
</dbReference>
<organism evidence="2 3">
    <name type="scientific">Marinobacter profundi</name>
    <dbReference type="NCBI Taxonomy" id="2666256"/>
    <lineage>
        <taxon>Bacteria</taxon>
        <taxon>Pseudomonadati</taxon>
        <taxon>Pseudomonadota</taxon>
        <taxon>Gammaproteobacteria</taxon>
        <taxon>Pseudomonadales</taxon>
        <taxon>Marinobacteraceae</taxon>
        <taxon>Marinobacter</taxon>
    </lineage>
</organism>
<sequence length="316" mass="34607">MSETIEASIHVTLPELIRLQADARALRLPGARPVRSRQPGFQRSARRGRGMAFAEVRLYQPGDDIRSIDWRVTARRQTPHTKLYEEERERPILLVCDLGPSLFFASQGAYKQVRCAQLAAILAWLALGAGDQVGGIVCDGLQVVVQRPARRKKAVLQLLDTLARLQRQAPGPVGVGPVTDQQSGGLDQALQEARRVAHTGSRIFVISDFMTTSPETTTLLGALSRHNNVHALRIVDPLEQHLPDSGRFAVAGPEGPIWFNAGDRQFREAWAGRLDRHEQALATCFRTAGVLPAVVSTIDAPAHSLQGLLGPRGRID</sequence>
<dbReference type="AlphaFoldDB" id="A0A2G1UPP4"/>
<dbReference type="InterPro" id="IPR002881">
    <property type="entry name" value="DUF58"/>
</dbReference>
<dbReference type="SUPFAM" id="SSF53300">
    <property type="entry name" value="vWA-like"/>
    <property type="match status" value="1"/>
</dbReference>